<protein>
    <recommendedName>
        <fullName evidence="1">Mycothiol-dependent maleylpyruvate isomerase metal-binding domain-containing protein</fullName>
    </recommendedName>
</protein>
<feature type="domain" description="Mycothiol-dependent maleylpyruvate isomerase metal-binding" evidence="1">
    <location>
        <begin position="11"/>
        <end position="133"/>
    </location>
</feature>
<dbReference type="Proteomes" id="UP000676967">
    <property type="component" value="Chromosome"/>
</dbReference>
<proteinExistence type="predicted"/>
<reference evidence="2 3" key="1">
    <citation type="submission" date="2020-08" db="EMBL/GenBank/DDBJ databases">
        <title>Whole genome shotgun sequence of Actinoplanes ianthinogenes NBRC 13996.</title>
        <authorList>
            <person name="Komaki H."/>
            <person name="Tamura T."/>
        </authorList>
    </citation>
    <scope>NUCLEOTIDE SEQUENCE [LARGE SCALE GENOMIC DNA]</scope>
    <source>
        <strain evidence="2 3">NBRC 13996</strain>
    </source>
</reference>
<sequence>MEWLAPERYLAAMESETARLAAVIGGRDPGESVPACPEWTLRDLVTHVGTGHRLAAGVVEREARTSPGYELIPAPDAVRQWPDWLVSGSERLRRAVAEHGFGTEVWTWSPRYRTAGFWLRRMLHDLVIHRFDATPGDDFEIDGDLAADGVADMLLCIETLSRSGARMAGVRGSGETLLFTDGDRSWQVTLTPDGATWRDGDGPADVVCRAPAAQLLLMLNRRRAPGPVDGDRELLARWREHTRF</sequence>
<dbReference type="PANTHER" id="PTHR40758:SF1">
    <property type="entry name" value="CONSERVED PROTEIN"/>
    <property type="match status" value="1"/>
</dbReference>
<dbReference type="NCBIfam" id="TIGR03083">
    <property type="entry name" value="maleylpyruvate isomerase family mycothiol-dependent enzyme"/>
    <property type="match status" value="1"/>
</dbReference>
<dbReference type="InterPro" id="IPR017517">
    <property type="entry name" value="Maleyloyr_isom"/>
</dbReference>
<evidence type="ECO:0000259" key="1">
    <source>
        <dbReference type="Pfam" id="PF11716"/>
    </source>
</evidence>
<dbReference type="PANTHER" id="PTHR40758">
    <property type="entry name" value="CONSERVED PROTEIN"/>
    <property type="match status" value="1"/>
</dbReference>
<evidence type="ECO:0000313" key="2">
    <source>
        <dbReference type="EMBL" id="BCJ48033.1"/>
    </source>
</evidence>
<accession>A0ABM7M8Q0</accession>
<dbReference type="SUPFAM" id="SSF109854">
    <property type="entry name" value="DinB/YfiT-like putative metalloenzymes"/>
    <property type="match status" value="1"/>
</dbReference>
<dbReference type="InterPro" id="IPR024344">
    <property type="entry name" value="MDMPI_metal-binding"/>
</dbReference>
<dbReference type="Pfam" id="PF11716">
    <property type="entry name" value="MDMPI_N"/>
    <property type="match status" value="1"/>
</dbReference>
<evidence type="ECO:0000313" key="3">
    <source>
        <dbReference type="Proteomes" id="UP000676967"/>
    </source>
</evidence>
<dbReference type="EMBL" id="AP023356">
    <property type="protein sequence ID" value="BCJ48033.1"/>
    <property type="molecule type" value="Genomic_DNA"/>
</dbReference>
<keyword evidence="3" id="KW-1185">Reference proteome</keyword>
<dbReference type="RefSeq" id="WP_189330367.1">
    <property type="nucleotide sequence ID" value="NZ_AP023356.1"/>
</dbReference>
<dbReference type="InterPro" id="IPR034660">
    <property type="entry name" value="DinB/YfiT-like"/>
</dbReference>
<gene>
    <name evidence="2" type="ORF">Aiant_86900</name>
</gene>
<name>A0ABM7M8Q0_9ACTN</name>
<dbReference type="Gene3D" id="1.20.120.450">
    <property type="entry name" value="dinb family like domain"/>
    <property type="match status" value="1"/>
</dbReference>
<organism evidence="2 3">
    <name type="scientific">Actinoplanes ianthinogenes</name>
    <dbReference type="NCBI Taxonomy" id="122358"/>
    <lineage>
        <taxon>Bacteria</taxon>
        <taxon>Bacillati</taxon>
        <taxon>Actinomycetota</taxon>
        <taxon>Actinomycetes</taxon>
        <taxon>Micromonosporales</taxon>
        <taxon>Micromonosporaceae</taxon>
        <taxon>Actinoplanes</taxon>
    </lineage>
</organism>